<organism evidence="1 2">
    <name type="scientific">Serendipita indica (strain DSM 11827)</name>
    <name type="common">Root endophyte fungus</name>
    <name type="synonym">Piriformospora indica</name>
    <dbReference type="NCBI Taxonomy" id="1109443"/>
    <lineage>
        <taxon>Eukaryota</taxon>
        <taxon>Fungi</taxon>
        <taxon>Dikarya</taxon>
        <taxon>Basidiomycota</taxon>
        <taxon>Agaricomycotina</taxon>
        <taxon>Agaricomycetes</taxon>
        <taxon>Sebacinales</taxon>
        <taxon>Serendipitaceae</taxon>
        <taxon>Serendipita</taxon>
    </lineage>
</organism>
<comment type="caution">
    <text evidence="1">The sequence shown here is derived from an EMBL/GenBank/DDBJ whole genome shotgun (WGS) entry which is preliminary data.</text>
</comment>
<keyword evidence="2" id="KW-1185">Reference proteome</keyword>
<dbReference type="EMBL" id="CAFZ01000310">
    <property type="protein sequence ID" value="CCA74413.1"/>
    <property type="molecule type" value="Genomic_DNA"/>
</dbReference>
<name>G4TSX0_SERID</name>
<accession>G4TSX0</accession>
<sequence>MSKIQNPTISDNKKNQASPPLGAVHLRLVVVVA</sequence>
<dbReference type="Proteomes" id="UP000007148">
    <property type="component" value="Unassembled WGS sequence"/>
</dbReference>
<reference evidence="1 2" key="1">
    <citation type="journal article" date="2011" name="PLoS Pathog.">
        <title>Endophytic Life Strategies Decoded by Genome and Transcriptome Analyses of the Mutualistic Root Symbiont Piriformospora indica.</title>
        <authorList>
            <person name="Zuccaro A."/>
            <person name="Lahrmann U."/>
            <person name="Guldener U."/>
            <person name="Langen G."/>
            <person name="Pfiffi S."/>
            <person name="Biedenkopf D."/>
            <person name="Wong P."/>
            <person name="Samans B."/>
            <person name="Grimm C."/>
            <person name="Basiewicz M."/>
            <person name="Murat C."/>
            <person name="Martin F."/>
            <person name="Kogel K.H."/>
        </authorList>
    </citation>
    <scope>NUCLEOTIDE SEQUENCE [LARGE SCALE GENOMIC DNA]</scope>
    <source>
        <strain evidence="1 2">DSM 11827</strain>
    </source>
</reference>
<dbReference type="InParanoid" id="G4TSX0"/>
<proteinExistence type="predicted"/>
<evidence type="ECO:0000313" key="1">
    <source>
        <dbReference type="EMBL" id="CCA74413.1"/>
    </source>
</evidence>
<protein>
    <submittedName>
        <fullName evidence="1">Uncharacterized protein</fullName>
    </submittedName>
</protein>
<gene>
    <name evidence="1" type="ORF">PIIN_08365</name>
</gene>
<evidence type="ECO:0000313" key="2">
    <source>
        <dbReference type="Proteomes" id="UP000007148"/>
    </source>
</evidence>
<dbReference type="HOGENOM" id="CLU_3384999_0_0_1"/>
<dbReference type="AlphaFoldDB" id="G4TSX0"/>